<evidence type="ECO:0000256" key="1">
    <source>
        <dbReference type="ARBA" id="ARBA00000085"/>
    </source>
</evidence>
<dbReference type="Proteomes" id="UP001500571">
    <property type="component" value="Unassembled WGS sequence"/>
</dbReference>
<dbReference type="SUPFAM" id="SSF55874">
    <property type="entry name" value="ATPase domain of HSP90 chaperone/DNA topoisomerase II/histidine kinase"/>
    <property type="match status" value="1"/>
</dbReference>
<dbReference type="EC" id="2.7.13.3" evidence="2"/>
<feature type="domain" description="Putative sensor" evidence="12">
    <location>
        <begin position="48"/>
        <end position="233"/>
    </location>
</feature>
<keyword evidence="14" id="KW-1185">Reference proteome</keyword>
<evidence type="ECO:0000259" key="11">
    <source>
        <dbReference type="Pfam" id="PF07730"/>
    </source>
</evidence>
<evidence type="ECO:0000256" key="9">
    <source>
        <dbReference type="SAM" id="Phobius"/>
    </source>
</evidence>
<dbReference type="RefSeq" id="WP_344046400.1">
    <property type="nucleotide sequence ID" value="NZ_BAAAPB010000003.1"/>
</dbReference>
<dbReference type="InterPro" id="IPR036890">
    <property type="entry name" value="HATPase_C_sf"/>
</dbReference>
<dbReference type="Pfam" id="PF07730">
    <property type="entry name" value="HisKA_3"/>
    <property type="match status" value="1"/>
</dbReference>
<feature type="domain" description="Histidine kinase/HSP90-like ATPase" evidence="10">
    <location>
        <begin position="362"/>
        <end position="448"/>
    </location>
</feature>
<comment type="catalytic activity">
    <reaction evidence="1">
        <text>ATP + protein L-histidine = ADP + protein N-phospho-L-histidine.</text>
        <dbReference type="EC" id="2.7.13.3"/>
    </reaction>
</comment>
<keyword evidence="9" id="KW-0472">Membrane</keyword>
<dbReference type="PANTHER" id="PTHR24421">
    <property type="entry name" value="NITRATE/NITRITE SENSOR PROTEIN NARX-RELATED"/>
    <property type="match status" value="1"/>
</dbReference>
<feature type="domain" description="Signal transduction histidine kinase subgroup 3 dimerisation and phosphoacceptor" evidence="11">
    <location>
        <begin position="262"/>
        <end position="325"/>
    </location>
</feature>
<dbReference type="CDD" id="cd16917">
    <property type="entry name" value="HATPase_UhpB-NarQ-NarX-like"/>
    <property type="match status" value="1"/>
</dbReference>
<dbReference type="PANTHER" id="PTHR24421:SF10">
    <property type="entry name" value="NITRATE_NITRITE SENSOR PROTEIN NARQ"/>
    <property type="match status" value="1"/>
</dbReference>
<keyword evidence="7" id="KW-0067">ATP-binding</keyword>
<keyword evidence="4" id="KW-0808">Transferase</keyword>
<organism evidence="13 14">
    <name type="scientific">Nocardioides panacihumi</name>
    <dbReference type="NCBI Taxonomy" id="400774"/>
    <lineage>
        <taxon>Bacteria</taxon>
        <taxon>Bacillati</taxon>
        <taxon>Actinomycetota</taxon>
        <taxon>Actinomycetes</taxon>
        <taxon>Propionibacteriales</taxon>
        <taxon>Nocardioidaceae</taxon>
        <taxon>Nocardioides</taxon>
    </lineage>
</organism>
<evidence type="ECO:0000256" key="7">
    <source>
        <dbReference type="ARBA" id="ARBA00022840"/>
    </source>
</evidence>
<evidence type="ECO:0000313" key="13">
    <source>
        <dbReference type="EMBL" id="GAA1968679.1"/>
    </source>
</evidence>
<keyword evidence="5" id="KW-0547">Nucleotide-binding</keyword>
<evidence type="ECO:0000256" key="8">
    <source>
        <dbReference type="ARBA" id="ARBA00023012"/>
    </source>
</evidence>
<proteinExistence type="predicted"/>
<dbReference type="InterPro" id="IPR050482">
    <property type="entry name" value="Sensor_HK_TwoCompSys"/>
</dbReference>
<evidence type="ECO:0000256" key="6">
    <source>
        <dbReference type="ARBA" id="ARBA00022777"/>
    </source>
</evidence>
<keyword evidence="9" id="KW-0812">Transmembrane</keyword>
<accession>A0ABN2RGZ5</accession>
<evidence type="ECO:0000259" key="12">
    <source>
        <dbReference type="Pfam" id="PF13796"/>
    </source>
</evidence>
<sequence>MNETTIWDAAGLDTDGPGLREDVPVAEARPADPCRVAWPTRVGLDTVYAVSAFPITLTFFVLVVTGLALSVGLAVVVGGVLILPLTVYVARGHAFFERLRLRGMMRWAAPTPAYVRPPAGSGFWRRSLTPLRDPQSWLDVLWSLVGLVTGTLAFSVAVAWWAGAVGGLTYWFWQRFIPESPDEHGLAWVLGIGDTRTAESWVNLAAGAVLALTLPLALRGVALLHGRLAGALLCSRAELQQQVVRVESGRAAARAAEATSMRRLERDIHDGPQQRLVRLTMDLGRARHRIGEDPEAAAVLIDGALEQARATVSELRALSRGVAPPLLVDRGLRAAIEEMLVQSPVPVHANLDIPDGLPPHVETAAYFVVAEALTNVAKHSGARTATVTVVPVGDRLHVAVADDGTGGAHLAKGLGLAGLRQRLDAADGTFSLDSPEGGPTLVVATLPLVASTLDRP</sequence>
<dbReference type="GO" id="GO:0016301">
    <property type="term" value="F:kinase activity"/>
    <property type="evidence" value="ECO:0007669"/>
    <property type="project" value="UniProtKB-KW"/>
</dbReference>
<gene>
    <name evidence="13" type="ORF">GCM10009798_31610</name>
</gene>
<dbReference type="Pfam" id="PF13796">
    <property type="entry name" value="Sensor"/>
    <property type="match status" value="1"/>
</dbReference>
<name>A0ABN2RGZ5_9ACTN</name>
<comment type="caution">
    <text evidence="13">The sequence shown here is derived from an EMBL/GenBank/DDBJ whole genome shotgun (WGS) entry which is preliminary data.</text>
</comment>
<evidence type="ECO:0000256" key="3">
    <source>
        <dbReference type="ARBA" id="ARBA00022553"/>
    </source>
</evidence>
<dbReference type="InterPro" id="IPR011712">
    <property type="entry name" value="Sig_transdc_His_kin_sub3_dim/P"/>
</dbReference>
<feature type="transmembrane region" description="Helical" evidence="9">
    <location>
        <begin position="140"/>
        <end position="173"/>
    </location>
</feature>
<evidence type="ECO:0000256" key="4">
    <source>
        <dbReference type="ARBA" id="ARBA00022679"/>
    </source>
</evidence>
<keyword evidence="6 13" id="KW-0418">Kinase</keyword>
<feature type="transmembrane region" description="Helical" evidence="9">
    <location>
        <begin position="75"/>
        <end position="96"/>
    </location>
</feature>
<dbReference type="InterPro" id="IPR003594">
    <property type="entry name" value="HATPase_dom"/>
</dbReference>
<reference evidence="13 14" key="1">
    <citation type="journal article" date="2019" name="Int. J. Syst. Evol. Microbiol.">
        <title>The Global Catalogue of Microorganisms (GCM) 10K type strain sequencing project: providing services to taxonomists for standard genome sequencing and annotation.</title>
        <authorList>
            <consortium name="The Broad Institute Genomics Platform"/>
            <consortium name="The Broad Institute Genome Sequencing Center for Infectious Disease"/>
            <person name="Wu L."/>
            <person name="Ma J."/>
        </authorList>
    </citation>
    <scope>NUCLEOTIDE SEQUENCE [LARGE SCALE GENOMIC DNA]</scope>
    <source>
        <strain evidence="13 14">JCM 15309</strain>
    </source>
</reference>
<feature type="transmembrane region" description="Helical" evidence="9">
    <location>
        <begin position="47"/>
        <end position="69"/>
    </location>
</feature>
<evidence type="ECO:0000256" key="2">
    <source>
        <dbReference type="ARBA" id="ARBA00012438"/>
    </source>
</evidence>
<evidence type="ECO:0000259" key="10">
    <source>
        <dbReference type="Pfam" id="PF02518"/>
    </source>
</evidence>
<keyword evidence="9" id="KW-1133">Transmembrane helix</keyword>
<keyword evidence="8" id="KW-0902">Two-component regulatory system</keyword>
<dbReference type="Pfam" id="PF02518">
    <property type="entry name" value="HATPase_c"/>
    <property type="match status" value="1"/>
</dbReference>
<dbReference type="Gene3D" id="3.30.565.10">
    <property type="entry name" value="Histidine kinase-like ATPase, C-terminal domain"/>
    <property type="match status" value="1"/>
</dbReference>
<protein>
    <recommendedName>
        <fullName evidence="2">histidine kinase</fullName>
        <ecNumber evidence="2">2.7.13.3</ecNumber>
    </recommendedName>
</protein>
<dbReference type="EMBL" id="BAAAPB010000003">
    <property type="protein sequence ID" value="GAA1968679.1"/>
    <property type="molecule type" value="Genomic_DNA"/>
</dbReference>
<dbReference type="Gene3D" id="1.20.5.1930">
    <property type="match status" value="1"/>
</dbReference>
<dbReference type="InterPro" id="IPR025828">
    <property type="entry name" value="Put_sensor_dom"/>
</dbReference>
<evidence type="ECO:0000256" key="5">
    <source>
        <dbReference type="ARBA" id="ARBA00022741"/>
    </source>
</evidence>
<evidence type="ECO:0000313" key="14">
    <source>
        <dbReference type="Proteomes" id="UP001500571"/>
    </source>
</evidence>
<keyword evidence="3" id="KW-0597">Phosphoprotein</keyword>